<keyword evidence="3 5" id="KW-0687">Ribonucleoprotein</keyword>
<accession>A0A511N814</accession>
<evidence type="ECO:0000256" key="5">
    <source>
        <dbReference type="HAMAP-Rule" id="MF_00374"/>
    </source>
</evidence>
<dbReference type="InterPro" id="IPR036049">
    <property type="entry name" value="Ribosomal_uL29_sf"/>
</dbReference>
<organism evidence="6 7">
    <name type="scientific">Deinococcus cellulosilyticus (strain DSM 18568 / NBRC 106333 / KACC 11606 / 5516J-15)</name>
    <dbReference type="NCBI Taxonomy" id="1223518"/>
    <lineage>
        <taxon>Bacteria</taxon>
        <taxon>Thermotogati</taxon>
        <taxon>Deinococcota</taxon>
        <taxon>Deinococci</taxon>
        <taxon>Deinococcales</taxon>
        <taxon>Deinococcaceae</taxon>
        <taxon>Deinococcus</taxon>
    </lineage>
</organism>
<evidence type="ECO:0000256" key="4">
    <source>
        <dbReference type="ARBA" id="ARBA00035204"/>
    </source>
</evidence>
<dbReference type="HAMAP" id="MF_00374">
    <property type="entry name" value="Ribosomal_uL29"/>
    <property type="match status" value="1"/>
</dbReference>
<evidence type="ECO:0000256" key="3">
    <source>
        <dbReference type="ARBA" id="ARBA00023274"/>
    </source>
</evidence>
<dbReference type="Gene3D" id="1.10.287.310">
    <property type="match status" value="1"/>
</dbReference>
<keyword evidence="7" id="KW-1185">Reference proteome</keyword>
<comment type="similarity">
    <text evidence="1 5">Belongs to the universal ribosomal protein uL29 family.</text>
</comment>
<reference evidence="6 7" key="1">
    <citation type="submission" date="2019-07" db="EMBL/GenBank/DDBJ databases">
        <title>Whole genome shotgun sequence of Deinococcus cellulosilyticus NBRC 106333.</title>
        <authorList>
            <person name="Hosoyama A."/>
            <person name="Uohara A."/>
            <person name="Ohji S."/>
            <person name="Ichikawa N."/>
        </authorList>
    </citation>
    <scope>NUCLEOTIDE SEQUENCE [LARGE SCALE GENOMIC DNA]</scope>
    <source>
        <strain evidence="6 7">NBRC 106333</strain>
    </source>
</reference>
<proteinExistence type="inferred from homology"/>
<evidence type="ECO:0000256" key="2">
    <source>
        <dbReference type="ARBA" id="ARBA00022980"/>
    </source>
</evidence>
<dbReference type="OrthoDB" id="9815192at2"/>
<dbReference type="InterPro" id="IPR050063">
    <property type="entry name" value="Ribosomal_protein_uL29"/>
</dbReference>
<name>A0A511N814_DEIC1</name>
<gene>
    <name evidence="5 6" type="primary">rpmC</name>
    <name evidence="6" type="ORF">DC3_42630</name>
</gene>
<dbReference type="PANTHER" id="PTHR10916">
    <property type="entry name" value="60S RIBOSOMAL PROTEIN L35/50S RIBOSOMAL PROTEIN L29"/>
    <property type="match status" value="1"/>
</dbReference>
<dbReference type="AlphaFoldDB" id="A0A511N814"/>
<dbReference type="Proteomes" id="UP000321306">
    <property type="component" value="Unassembled WGS sequence"/>
</dbReference>
<evidence type="ECO:0000313" key="7">
    <source>
        <dbReference type="Proteomes" id="UP000321306"/>
    </source>
</evidence>
<dbReference type="Pfam" id="PF00831">
    <property type="entry name" value="Ribosomal_L29"/>
    <property type="match status" value="1"/>
</dbReference>
<dbReference type="SUPFAM" id="SSF46561">
    <property type="entry name" value="Ribosomal protein L29 (L29p)"/>
    <property type="match status" value="1"/>
</dbReference>
<evidence type="ECO:0000313" key="6">
    <source>
        <dbReference type="EMBL" id="GEM48628.1"/>
    </source>
</evidence>
<dbReference type="FunFam" id="1.10.287.310:FF:000001">
    <property type="entry name" value="50S ribosomal protein L29"/>
    <property type="match status" value="1"/>
</dbReference>
<dbReference type="GO" id="GO:0022625">
    <property type="term" value="C:cytosolic large ribosomal subunit"/>
    <property type="evidence" value="ECO:0007669"/>
    <property type="project" value="TreeGrafter"/>
</dbReference>
<evidence type="ECO:0000256" key="1">
    <source>
        <dbReference type="ARBA" id="ARBA00009254"/>
    </source>
</evidence>
<dbReference type="CDD" id="cd00427">
    <property type="entry name" value="Ribosomal_L29_HIP"/>
    <property type="match status" value="1"/>
</dbReference>
<dbReference type="RefSeq" id="WP_146887849.1">
    <property type="nucleotide sequence ID" value="NZ_BJXB01000022.1"/>
</dbReference>
<dbReference type="PANTHER" id="PTHR10916:SF0">
    <property type="entry name" value="LARGE RIBOSOMAL SUBUNIT PROTEIN UL29C"/>
    <property type="match status" value="1"/>
</dbReference>
<sequence length="63" mass="7161">MKLSEIRQLKPAEIAQEVASRKKELMELRFQNSVGQLANPARIRELKREVAQLLTVTAESKGK</sequence>
<comment type="caution">
    <text evidence="6">The sequence shown here is derived from an EMBL/GenBank/DDBJ whole genome shotgun (WGS) entry which is preliminary data.</text>
</comment>
<dbReference type="GO" id="GO:0006412">
    <property type="term" value="P:translation"/>
    <property type="evidence" value="ECO:0007669"/>
    <property type="project" value="UniProtKB-UniRule"/>
</dbReference>
<dbReference type="PROSITE" id="PS00579">
    <property type="entry name" value="RIBOSOMAL_L29"/>
    <property type="match status" value="1"/>
</dbReference>
<dbReference type="InterPro" id="IPR018254">
    <property type="entry name" value="Ribosomal_uL29_CS"/>
</dbReference>
<dbReference type="NCBIfam" id="TIGR00012">
    <property type="entry name" value="L29"/>
    <property type="match status" value="1"/>
</dbReference>
<dbReference type="InterPro" id="IPR001854">
    <property type="entry name" value="Ribosomal_uL29"/>
</dbReference>
<dbReference type="EMBL" id="BJXB01000022">
    <property type="protein sequence ID" value="GEM48628.1"/>
    <property type="molecule type" value="Genomic_DNA"/>
</dbReference>
<keyword evidence="2 5" id="KW-0689">Ribosomal protein</keyword>
<dbReference type="GO" id="GO:0003735">
    <property type="term" value="F:structural constituent of ribosome"/>
    <property type="evidence" value="ECO:0007669"/>
    <property type="project" value="InterPro"/>
</dbReference>
<protein>
    <recommendedName>
        <fullName evidence="4 5">Large ribosomal subunit protein uL29</fullName>
    </recommendedName>
</protein>